<name>A0A4R7ETZ0_9FLAO</name>
<sequence length="33" mass="3967">MFFRENIAKNFYVLVATFDYRKIGTSDSDKEIF</sequence>
<dbReference type="EMBL" id="SOAG01000026">
    <property type="protein sequence ID" value="TDS53982.1"/>
    <property type="molecule type" value="Genomic_DNA"/>
</dbReference>
<comment type="caution">
    <text evidence="1">The sequence shown here is derived from an EMBL/GenBank/DDBJ whole genome shotgun (WGS) entry which is preliminary data.</text>
</comment>
<dbReference type="Proteomes" id="UP000295215">
    <property type="component" value="Unassembled WGS sequence"/>
</dbReference>
<gene>
    <name evidence="1" type="ORF">C8P70_12614</name>
</gene>
<evidence type="ECO:0000313" key="2">
    <source>
        <dbReference type="Proteomes" id="UP000295215"/>
    </source>
</evidence>
<organism evidence="1 2">
    <name type="scientific">Myroides indicus</name>
    <dbReference type="NCBI Taxonomy" id="1323422"/>
    <lineage>
        <taxon>Bacteria</taxon>
        <taxon>Pseudomonadati</taxon>
        <taxon>Bacteroidota</taxon>
        <taxon>Flavobacteriia</taxon>
        <taxon>Flavobacteriales</taxon>
        <taxon>Flavobacteriaceae</taxon>
        <taxon>Myroides</taxon>
    </lineage>
</organism>
<protein>
    <submittedName>
        <fullName evidence="1">Uncharacterized protein</fullName>
    </submittedName>
</protein>
<reference evidence="1 2" key="1">
    <citation type="submission" date="2019-03" db="EMBL/GenBank/DDBJ databases">
        <title>Genomic Encyclopedia of Archaeal and Bacterial Type Strains, Phase II (KMG-II): from individual species to whole genera.</title>
        <authorList>
            <person name="Goeker M."/>
        </authorList>
    </citation>
    <scope>NUCLEOTIDE SEQUENCE [LARGE SCALE GENOMIC DNA]</scope>
    <source>
        <strain evidence="1 2">DSM 28213</strain>
    </source>
</reference>
<evidence type="ECO:0000313" key="1">
    <source>
        <dbReference type="EMBL" id="TDS53982.1"/>
    </source>
</evidence>
<proteinExistence type="predicted"/>
<keyword evidence="2" id="KW-1185">Reference proteome</keyword>
<accession>A0A4R7ETZ0</accession>
<dbReference type="AlphaFoldDB" id="A0A4R7ETZ0"/>